<evidence type="ECO:0000256" key="4">
    <source>
        <dbReference type="ARBA" id="ARBA00022741"/>
    </source>
</evidence>
<dbReference type="Pfam" id="PF00069">
    <property type="entry name" value="Pkinase"/>
    <property type="match status" value="1"/>
</dbReference>
<keyword evidence="3" id="KW-0808">Transferase</keyword>
<evidence type="ECO:0000256" key="9">
    <source>
        <dbReference type="SAM" id="Phobius"/>
    </source>
</evidence>
<feature type="compositionally biased region" description="Pro residues" evidence="8">
    <location>
        <begin position="609"/>
        <end position="624"/>
    </location>
</feature>
<dbReference type="PANTHER" id="PTHR43289:SF6">
    <property type="entry name" value="SERINE_THREONINE-PROTEIN KINASE NEKL-3"/>
    <property type="match status" value="1"/>
</dbReference>
<dbReference type="GO" id="GO:0005524">
    <property type="term" value="F:ATP binding"/>
    <property type="evidence" value="ECO:0007669"/>
    <property type="project" value="UniProtKB-UniRule"/>
</dbReference>
<keyword evidence="6 7" id="KW-0067">ATP-binding</keyword>
<feature type="domain" description="Protein kinase" evidence="10">
    <location>
        <begin position="18"/>
        <end position="289"/>
    </location>
</feature>
<dbReference type="STRING" id="486698.AWC22_08680"/>
<dbReference type="Proteomes" id="UP000193087">
    <property type="component" value="Unassembled WGS sequence"/>
</dbReference>
<dbReference type="PANTHER" id="PTHR43289">
    <property type="entry name" value="MITOGEN-ACTIVATED PROTEIN KINASE KINASE KINASE 20-RELATED"/>
    <property type="match status" value="1"/>
</dbReference>
<evidence type="ECO:0000256" key="8">
    <source>
        <dbReference type="SAM" id="MobiDB-lite"/>
    </source>
</evidence>
<feature type="region of interest" description="Disordered" evidence="8">
    <location>
        <begin position="383"/>
        <end position="436"/>
    </location>
</feature>
<name>A0A1X2DH29_9MYCO</name>
<evidence type="ECO:0000256" key="6">
    <source>
        <dbReference type="ARBA" id="ARBA00022840"/>
    </source>
</evidence>
<dbReference type="AlphaFoldDB" id="A0A1X2DH29"/>
<evidence type="ECO:0000313" key="11">
    <source>
        <dbReference type="EMBL" id="ORW87473.1"/>
    </source>
</evidence>
<gene>
    <name evidence="11" type="ORF">AWC22_08680</name>
</gene>
<keyword evidence="9" id="KW-1133">Transmembrane helix</keyword>
<evidence type="ECO:0000256" key="2">
    <source>
        <dbReference type="ARBA" id="ARBA00022527"/>
    </source>
</evidence>
<dbReference type="InterPro" id="IPR046704">
    <property type="entry name" value="DUF6777"/>
</dbReference>
<keyword evidence="9" id="KW-0472">Membrane</keyword>
<keyword evidence="9" id="KW-0812">Transmembrane</keyword>
<evidence type="ECO:0000256" key="1">
    <source>
        <dbReference type="ARBA" id="ARBA00012513"/>
    </source>
</evidence>
<dbReference type="InterPro" id="IPR008271">
    <property type="entry name" value="Ser/Thr_kinase_AS"/>
</dbReference>
<keyword evidence="5" id="KW-0418">Kinase</keyword>
<dbReference type="Gene3D" id="1.10.510.10">
    <property type="entry name" value="Transferase(Phosphotransferase) domain 1"/>
    <property type="match status" value="1"/>
</dbReference>
<evidence type="ECO:0000256" key="7">
    <source>
        <dbReference type="PROSITE-ProRule" id="PRU10141"/>
    </source>
</evidence>
<dbReference type="EMBL" id="LQPQ01000006">
    <property type="protein sequence ID" value="ORW87473.1"/>
    <property type="molecule type" value="Genomic_DNA"/>
</dbReference>
<feature type="region of interest" description="Disordered" evidence="8">
    <location>
        <begin position="304"/>
        <end position="338"/>
    </location>
</feature>
<dbReference type="CDD" id="cd14014">
    <property type="entry name" value="STKc_PknB_like"/>
    <property type="match status" value="1"/>
</dbReference>
<feature type="binding site" evidence="7">
    <location>
        <position position="47"/>
    </location>
    <ligand>
        <name>ATP</name>
        <dbReference type="ChEBI" id="CHEBI:30616"/>
    </ligand>
</feature>
<dbReference type="Pfam" id="PF20568">
    <property type="entry name" value="DUF6777"/>
    <property type="match status" value="1"/>
</dbReference>
<dbReference type="PROSITE" id="PS00108">
    <property type="entry name" value="PROTEIN_KINASE_ST"/>
    <property type="match status" value="1"/>
</dbReference>
<feature type="compositionally biased region" description="Pro residues" evidence="8">
    <location>
        <begin position="389"/>
        <end position="411"/>
    </location>
</feature>
<protein>
    <recommendedName>
        <fullName evidence="1">non-specific serine/threonine protein kinase</fullName>
        <ecNumber evidence="1">2.7.11.1</ecNumber>
    </recommendedName>
</protein>
<dbReference type="GO" id="GO:0004674">
    <property type="term" value="F:protein serine/threonine kinase activity"/>
    <property type="evidence" value="ECO:0007669"/>
    <property type="project" value="UniProtKB-KW"/>
</dbReference>
<dbReference type="SMART" id="SM00220">
    <property type="entry name" value="S_TKc"/>
    <property type="match status" value="1"/>
</dbReference>
<dbReference type="EC" id="2.7.11.1" evidence="1"/>
<reference evidence="11 12" key="1">
    <citation type="submission" date="2016-01" db="EMBL/GenBank/DDBJ databases">
        <title>The new phylogeny of the genus Mycobacterium.</title>
        <authorList>
            <person name="Tarcisio F."/>
            <person name="Conor M."/>
            <person name="Antonella G."/>
            <person name="Elisabetta G."/>
            <person name="Giulia F.S."/>
            <person name="Sara T."/>
            <person name="Anna F."/>
            <person name="Clotilde B."/>
            <person name="Roberto B."/>
            <person name="Veronica D.S."/>
            <person name="Fabio R."/>
            <person name="Monica P."/>
            <person name="Olivier J."/>
            <person name="Enrico T."/>
            <person name="Nicola S."/>
        </authorList>
    </citation>
    <scope>NUCLEOTIDE SEQUENCE [LARGE SCALE GENOMIC DNA]</scope>
    <source>
        <strain evidence="11 12">DSM 45176</strain>
    </source>
</reference>
<feature type="transmembrane region" description="Helical" evidence="9">
    <location>
        <begin position="346"/>
        <end position="367"/>
    </location>
</feature>
<dbReference type="GO" id="GO:0080090">
    <property type="term" value="P:regulation of primary metabolic process"/>
    <property type="evidence" value="ECO:0007669"/>
    <property type="project" value="UniProtKB-ARBA"/>
</dbReference>
<dbReference type="InterPro" id="IPR000719">
    <property type="entry name" value="Prot_kinase_dom"/>
</dbReference>
<accession>A0A1X2DH29</accession>
<organism evidence="11 12">
    <name type="scientific">Mycobacterium riyadhense</name>
    <dbReference type="NCBI Taxonomy" id="486698"/>
    <lineage>
        <taxon>Bacteria</taxon>
        <taxon>Bacillati</taxon>
        <taxon>Actinomycetota</taxon>
        <taxon>Actinomycetes</taxon>
        <taxon>Mycobacteriales</taxon>
        <taxon>Mycobacteriaceae</taxon>
        <taxon>Mycobacterium</taxon>
    </lineage>
</organism>
<keyword evidence="12" id="KW-1185">Reference proteome</keyword>
<keyword evidence="2" id="KW-0723">Serine/threonine-protein kinase</keyword>
<keyword evidence="4 7" id="KW-0547">Nucleotide-binding</keyword>
<dbReference type="SUPFAM" id="SSF56112">
    <property type="entry name" value="Protein kinase-like (PK-like)"/>
    <property type="match status" value="1"/>
</dbReference>
<evidence type="ECO:0000256" key="3">
    <source>
        <dbReference type="ARBA" id="ARBA00022679"/>
    </source>
</evidence>
<dbReference type="PROSITE" id="PS00107">
    <property type="entry name" value="PROTEIN_KINASE_ATP"/>
    <property type="match status" value="1"/>
</dbReference>
<dbReference type="PROSITE" id="PS50011">
    <property type="entry name" value="PROTEIN_KINASE_DOM"/>
    <property type="match status" value="1"/>
</dbReference>
<comment type="caution">
    <text evidence="11">The sequence shown here is derived from an EMBL/GenBank/DDBJ whole genome shotgun (WGS) entry which is preliminary data.</text>
</comment>
<dbReference type="InterPro" id="IPR017441">
    <property type="entry name" value="Protein_kinase_ATP_BS"/>
</dbReference>
<evidence type="ECO:0000259" key="10">
    <source>
        <dbReference type="PROSITE" id="PS50011"/>
    </source>
</evidence>
<dbReference type="Gene3D" id="3.30.200.20">
    <property type="entry name" value="Phosphorylase Kinase, domain 1"/>
    <property type="match status" value="1"/>
</dbReference>
<evidence type="ECO:0000256" key="5">
    <source>
        <dbReference type="ARBA" id="ARBA00022777"/>
    </source>
</evidence>
<proteinExistence type="predicted"/>
<feature type="region of interest" description="Disordered" evidence="8">
    <location>
        <begin position="594"/>
        <end position="628"/>
    </location>
</feature>
<dbReference type="InterPro" id="IPR011009">
    <property type="entry name" value="Kinase-like_dom_sf"/>
</dbReference>
<evidence type="ECO:0000313" key="12">
    <source>
        <dbReference type="Proteomes" id="UP000193087"/>
    </source>
</evidence>
<sequence>MVVMGQQRLQPGQVFAGYRIERLLGVGGMGAVYLAGHPNLPKLVALKLLTRAMTDDDNVRARFLREADHVARLDHPNIVAVYDRGDQDGQLWIAMQYINGSDAAAAVREGPLPAARALRIVAETAKALDFAHAADMLHRDVKPANILLAQPTKAEPERVLLADFGIAKTLDEATRITATGMFTGSLQYASPEQLDPSITLDARADQYSLGCTLYHLLTGLLPYPGRTPEQWMHGHLNLPVPLVSQTPAAQQAGIPAGMDAVIQRALAKNRDHRYPNCVALAAAAQHALDSTAAEPTLAVPADTVRAGSPREAATQPGTQVPPAHPDMPRQRDAGTAVPVTRSKRKWLIATLVVLLLVAAAGAGGVLLRNVLSSRPAGAELVLTAATDPGPNPFMPPAATPPPTNTQPPPTLQPHGGGPTVATQPLPGDRDGLYGGTLNNAECDRDKMIAFLSSHPAQARAFAEALNTDPTLFWSAGHPLTATDIPTYLRELTPVVLRLDTRVTDHGFDGSHPTPMQSVFQSGTAVFIDARGVPRARCYSGNPLTAPVALASEPKPIGAPWPGYQPGALAAVQPSPATITIFVLVDIVTGQPFTRPAGTTGANDAVRTQPVPPPQPAPDAPPGQGPPAAIEGTWVWHYVSSTCGMAADFTFPVTRQDNALTLGPFAGSGVSFTGTLNADGSFSTSGSQGGNSIRGVIATEGGRLVMRGTNEAEPTRENPRGCRVTFEATKQ</sequence>